<dbReference type="PANTHER" id="PTHR43016">
    <property type="entry name" value="PRESEQUENCE PROTEASE"/>
    <property type="match status" value="1"/>
</dbReference>
<feature type="domain" description="Peptidase M16C associated" evidence="1">
    <location>
        <begin position="449"/>
        <end position="697"/>
    </location>
</feature>
<dbReference type="Pfam" id="PF08367">
    <property type="entry name" value="M16C_assoc"/>
    <property type="match status" value="1"/>
</dbReference>
<dbReference type="GO" id="GO:0006508">
    <property type="term" value="P:proteolysis"/>
    <property type="evidence" value="ECO:0007669"/>
    <property type="project" value="InterPro"/>
</dbReference>
<keyword evidence="3" id="KW-1185">Reference proteome</keyword>
<evidence type="ECO:0000259" key="1">
    <source>
        <dbReference type="SMART" id="SM01264"/>
    </source>
</evidence>
<dbReference type="InterPro" id="IPR007863">
    <property type="entry name" value="Peptidase_M16_C"/>
</dbReference>
<protein>
    <recommendedName>
        <fullName evidence="1">Peptidase M16C associated domain-containing protein</fullName>
    </recommendedName>
</protein>
<dbReference type="InterPro" id="IPR013578">
    <property type="entry name" value="Peptidase_M16C_assoc"/>
</dbReference>
<accession>A0A840RSU2</accession>
<name>A0A840RSU2_9BURK</name>
<evidence type="ECO:0000313" key="2">
    <source>
        <dbReference type="EMBL" id="MBB5201587.1"/>
    </source>
</evidence>
<gene>
    <name evidence="2" type="ORF">HNR39_003440</name>
</gene>
<sequence>MAFKQTRLHPVPALRAVVEEYEDADFGTRHIHLRTDDQEMVFLVAFPTIPDTSDGRAHILEHLSLCGSAHFPVRDPFFSMTRRSLGWMNALTYPEKTVYPFATTDRTDFFNLLDVYLDAAFFPTLDYYDFLQEGWRLAFEDGKLVYQGVVLNEMKGAFSDPVRALDHGINQHLFHNTTYMVESGGDPLAIPNLTHAALKAFHAKHYHPSQAVFMTAGNVDVRAVQAIIAERVLTKLPGRSERMLPQLAAPWDAPKNATIVIPAQEGNDSKYGFQMSWLMGESSDPVGNIRARLLEAGLLGDASAPLSRAMESAGFGRPSALNHAETSSRQITFHVGMEGLKKSEVSKARTRIWNALEQAAVDGVPTSTLSASLRDLRFHQREIKGGGLPYGLHLLLNALPFEMNGGDILQAFDVEPALQQFDEQIKDPAFFKELVASLLNSPTRLESSVLADASYGTDRIQQETARLAEIESNLTAQDRSRIANESAELLQRQRQVMNKDILPRIRPADVTPMAKPGFPIPLADQGVISLPIASNGVSYASILFNVSDLPADEWCWLNLYAGLVPDLGVGTRNYEDASAWRQDLVPDFEVNLEVHQPLDAAAPLRIAMEFSAKGLKEEQDHIRMALQDTITGVRFDESERLAFLIDSMIRDVQSDLAEDGSRYAALAASAPWSRASQFEEAVFGASGLPFYRYLQEQIASKKGIQAIADRLIILHQKIVGSPVTVLVAAEPQVAVLFGQSFVKAYTNNPRSPGGPQRFAALPSANAALHATAQVNHCFAVWAGPTIAEPDAAFVSVLAELMTNEVLHRTIREEGGAYGAQASHAVGSGLFKMTSFRDPRLSATYADFEQAIAWVLASELSAESIEEAIISVVQSMDQPRSPYAEAHNSWARKQIGVTEAMRIAYRQNVLRCTANDLKEAAAKWLVDKVPSRAAFVGNTDQDLTTLTLTRLASLI</sequence>
<dbReference type="SUPFAM" id="SSF63411">
    <property type="entry name" value="LuxS/MPP-like metallohydrolase"/>
    <property type="match status" value="4"/>
</dbReference>
<dbReference type="Pfam" id="PF22516">
    <property type="entry name" value="PreP_C"/>
    <property type="match status" value="1"/>
</dbReference>
<dbReference type="Pfam" id="PF05193">
    <property type="entry name" value="Peptidase_M16_C"/>
    <property type="match status" value="1"/>
</dbReference>
<dbReference type="GO" id="GO:0046872">
    <property type="term" value="F:metal ion binding"/>
    <property type="evidence" value="ECO:0007669"/>
    <property type="project" value="InterPro"/>
</dbReference>
<proteinExistence type="predicted"/>
<dbReference type="RefSeq" id="WP_168054063.1">
    <property type="nucleotide sequence ID" value="NZ_JAAOZT010000003.1"/>
</dbReference>
<dbReference type="PANTHER" id="PTHR43016:SF13">
    <property type="entry name" value="PRESEQUENCE PROTEASE, MITOCHONDRIAL"/>
    <property type="match status" value="1"/>
</dbReference>
<dbReference type="InterPro" id="IPR055130">
    <property type="entry name" value="PreP_C"/>
</dbReference>
<dbReference type="Gene3D" id="3.30.830.10">
    <property type="entry name" value="Metalloenzyme, LuxS/M16 peptidase-like"/>
    <property type="match status" value="4"/>
</dbReference>
<dbReference type="InterPro" id="IPR011765">
    <property type="entry name" value="Pept_M16_N"/>
</dbReference>
<comment type="caution">
    <text evidence="2">The sequence shown here is derived from an EMBL/GenBank/DDBJ whole genome shotgun (WGS) entry which is preliminary data.</text>
</comment>
<organism evidence="2 3">
    <name type="scientific">Glaciimonas immobilis</name>
    <dbReference type="NCBI Taxonomy" id="728004"/>
    <lineage>
        <taxon>Bacteria</taxon>
        <taxon>Pseudomonadati</taxon>
        <taxon>Pseudomonadota</taxon>
        <taxon>Betaproteobacteria</taxon>
        <taxon>Burkholderiales</taxon>
        <taxon>Oxalobacteraceae</taxon>
        <taxon>Glaciimonas</taxon>
    </lineage>
</organism>
<dbReference type="AlphaFoldDB" id="A0A840RSU2"/>
<evidence type="ECO:0000313" key="3">
    <source>
        <dbReference type="Proteomes" id="UP000571084"/>
    </source>
</evidence>
<dbReference type="InterPro" id="IPR011249">
    <property type="entry name" value="Metalloenz_LuxS/M16"/>
</dbReference>
<reference evidence="2 3" key="1">
    <citation type="submission" date="2020-08" db="EMBL/GenBank/DDBJ databases">
        <title>Genomic Encyclopedia of Type Strains, Phase IV (KMG-IV): sequencing the most valuable type-strain genomes for metagenomic binning, comparative biology and taxonomic classification.</title>
        <authorList>
            <person name="Goeker M."/>
        </authorList>
    </citation>
    <scope>NUCLEOTIDE SEQUENCE [LARGE SCALE GENOMIC DNA]</scope>
    <source>
        <strain evidence="2 3">DSM 23240</strain>
    </source>
</reference>
<dbReference type="SMART" id="SM01264">
    <property type="entry name" value="M16C_associated"/>
    <property type="match status" value="1"/>
</dbReference>
<dbReference type="EMBL" id="JACHHQ010000007">
    <property type="protein sequence ID" value="MBB5201587.1"/>
    <property type="molecule type" value="Genomic_DNA"/>
</dbReference>
<dbReference type="Pfam" id="PF00675">
    <property type="entry name" value="Peptidase_M16"/>
    <property type="match status" value="1"/>
</dbReference>
<dbReference type="Proteomes" id="UP000571084">
    <property type="component" value="Unassembled WGS sequence"/>
</dbReference>